<evidence type="ECO:0000313" key="1">
    <source>
        <dbReference type="EMBL" id="KAF2663312.1"/>
    </source>
</evidence>
<evidence type="ECO:0008006" key="3">
    <source>
        <dbReference type="Google" id="ProtNLM"/>
    </source>
</evidence>
<dbReference type="Proteomes" id="UP000799302">
    <property type="component" value="Unassembled WGS sequence"/>
</dbReference>
<keyword evidence="2" id="KW-1185">Reference proteome</keyword>
<protein>
    <recommendedName>
        <fullName evidence="3">EthD domain-containing protein</fullName>
    </recommendedName>
</protein>
<evidence type="ECO:0000313" key="2">
    <source>
        <dbReference type="Proteomes" id="UP000799302"/>
    </source>
</evidence>
<accession>A0A6A6TU09</accession>
<reference evidence="1" key="1">
    <citation type="journal article" date="2020" name="Stud. Mycol.">
        <title>101 Dothideomycetes genomes: a test case for predicting lifestyles and emergence of pathogens.</title>
        <authorList>
            <person name="Haridas S."/>
            <person name="Albert R."/>
            <person name="Binder M."/>
            <person name="Bloem J."/>
            <person name="Labutti K."/>
            <person name="Salamov A."/>
            <person name="Andreopoulos B."/>
            <person name="Baker S."/>
            <person name="Barry K."/>
            <person name="Bills G."/>
            <person name="Bluhm B."/>
            <person name="Cannon C."/>
            <person name="Castanera R."/>
            <person name="Culley D."/>
            <person name="Daum C."/>
            <person name="Ezra D."/>
            <person name="Gonzalez J."/>
            <person name="Henrissat B."/>
            <person name="Kuo A."/>
            <person name="Liang C."/>
            <person name="Lipzen A."/>
            <person name="Lutzoni F."/>
            <person name="Magnuson J."/>
            <person name="Mondo S."/>
            <person name="Nolan M."/>
            <person name="Ohm R."/>
            <person name="Pangilinan J."/>
            <person name="Park H.-J."/>
            <person name="Ramirez L."/>
            <person name="Alfaro M."/>
            <person name="Sun H."/>
            <person name="Tritt A."/>
            <person name="Yoshinaga Y."/>
            <person name="Zwiers L.-H."/>
            <person name="Turgeon B."/>
            <person name="Goodwin S."/>
            <person name="Spatafora J."/>
            <person name="Crous P."/>
            <person name="Grigoriev I."/>
        </authorList>
    </citation>
    <scope>NUCLEOTIDE SEQUENCE</scope>
    <source>
        <strain evidence="1">CBS 115976</strain>
    </source>
</reference>
<proteinExistence type="predicted"/>
<dbReference type="AlphaFoldDB" id="A0A6A6TU09"/>
<organism evidence="1 2">
    <name type="scientific">Microthyrium microscopicum</name>
    <dbReference type="NCBI Taxonomy" id="703497"/>
    <lineage>
        <taxon>Eukaryota</taxon>
        <taxon>Fungi</taxon>
        <taxon>Dikarya</taxon>
        <taxon>Ascomycota</taxon>
        <taxon>Pezizomycotina</taxon>
        <taxon>Dothideomycetes</taxon>
        <taxon>Dothideomycetes incertae sedis</taxon>
        <taxon>Microthyriales</taxon>
        <taxon>Microthyriaceae</taxon>
        <taxon>Microthyrium</taxon>
    </lineage>
</organism>
<dbReference type="EMBL" id="MU004246">
    <property type="protein sequence ID" value="KAF2663312.1"/>
    <property type="molecule type" value="Genomic_DNA"/>
</dbReference>
<sequence>MPSSTDDSSAGIIWVASRTTQPSLKPEKFVDWYENIHVQEVIATGGVPGAVRYERVGSEPTGSQSGDEEKLGAYGWLTVYAFPQLGFRHTAQFKGLDGQKSPKGDLLDTIFKKAEFATRFAGLKGVWADGKWSDGGKIEGFRPAEWVVVATLVSDGDGGGKAIGAEEGKALEGLKGFVRAQVFDIAESSVLCEFERRKGLMGTMVMVGFEGEPDGEAVGKVVGRMGKVVERSVFKKRRGYDCWT</sequence>
<gene>
    <name evidence="1" type="ORF">BT63DRAFT_124344</name>
</gene>
<dbReference type="OrthoDB" id="2851338at2759"/>
<name>A0A6A6TU09_9PEZI</name>